<comment type="similarity">
    <text evidence="2 7">Belongs to the WD repeat IPI3/WDR18 family.</text>
</comment>
<evidence type="ECO:0000256" key="8">
    <source>
        <dbReference type="SAM" id="Coils"/>
    </source>
</evidence>
<dbReference type="SUPFAM" id="SSF50978">
    <property type="entry name" value="WD40 repeat-like"/>
    <property type="match status" value="1"/>
</dbReference>
<gene>
    <name evidence="9" type="ORF">BRENAR_LOCUS5073</name>
</gene>
<evidence type="ECO:0000313" key="10">
    <source>
        <dbReference type="Proteomes" id="UP000290900"/>
    </source>
</evidence>
<sequence length="476" mass="52563">MDELVFYGSQGDPSDKQHSNSFAYLSSIHTSKQYLQYRQCYSGRNGAVLTGIGHESKLIVASNDRATIQVYLYGKESPEQRIPLPEQLTCLEICNDSDTSSSWLIGGAKSGRIYVWELDSGLLLAAKECHYQSVTVVKYSKGFVFSGGADSRIVVWKILDLVTSEATSASKPFAIFTDHILPVTDLVITNGLVSDLRLYSSSRDCTVRCHNVVSKTLTSTYVLPAEVESLAADPAYRALYVGLNNGVIRILSLYRANPKTHILEAVGGSGSIVTLKPDPELKESIICHQQDGVADISITKLQVTFDGTTLVSGDSKGNLFTIDIATKQIQQKLKSLVGAISQILLFYTKADNKELETQANDKNVVRTIPTLKRVVAEARDIQNHEIQKRLGSVQSAQKEFDVPEFIDRVKSQQRLFTNFSEVDSTVERVSGAGSKSELSDKVNQLEIQLEQMGSAYANLQAKYEELYKEHASLLNR</sequence>
<keyword evidence="4 7" id="KW-0853">WD repeat</keyword>
<evidence type="ECO:0000313" key="9">
    <source>
        <dbReference type="EMBL" id="VEU24345.1"/>
    </source>
</evidence>
<evidence type="ECO:0000256" key="2">
    <source>
        <dbReference type="ARBA" id="ARBA00010143"/>
    </source>
</evidence>
<comment type="subcellular location">
    <subcellularLocation>
        <location evidence="7">Nucleus</location>
    </subcellularLocation>
</comment>
<comment type="function">
    <text evidence="1 7">Component of the RIX1 complex required for processing of ITS2 sequences from 35S pre-rRNA.</text>
</comment>
<dbReference type="InterPro" id="IPR036322">
    <property type="entry name" value="WD40_repeat_dom_sf"/>
</dbReference>
<keyword evidence="8" id="KW-0175">Coiled coil</keyword>
<dbReference type="PANTHER" id="PTHR18763:SF0">
    <property type="entry name" value="WD REPEAT-CONTAINING PROTEIN 18"/>
    <property type="match status" value="1"/>
</dbReference>
<name>A0A448YTX9_BRENA</name>
<organism evidence="9 10">
    <name type="scientific">Brettanomyces naardenensis</name>
    <name type="common">Yeast</name>
    <dbReference type="NCBI Taxonomy" id="13370"/>
    <lineage>
        <taxon>Eukaryota</taxon>
        <taxon>Fungi</taxon>
        <taxon>Dikarya</taxon>
        <taxon>Ascomycota</taxon>
        <taxon>Saccharomycotina</taxon>
        <taxon>Pichiomycetes</taxon>
        <taxon>Pichiales</taxon>
        <taxon>Pichiaceae</taxon>
        <taxon>Brettanomyces</taxon>
    </lineage>
</organism>
<dbReference type="PANTHER" id="PTHR18763">
    <property type="entry name" value="WD-REPEAT PROTEIN 18"/>
    <property type="match status" value="1"/>
</dbReference>
<evidence type="ECO:0000256" key="3">
    <source>
        <dbReference type="ARBA" id="ARBA00011141"/>
    </source>
</evidence>
<accession>A0A448YTX9</accession>
<dbReference type="SMART" id="SM00320">
    <property type="entry name" value="WD40"/>
    <property type="match status" value="5"/>
</dbReference>
<dbReference type="OrthoDB" id="756370at2759"/>
<dbReference type="GO" id="GO:0005656">
    <property type="term" value="C:nuclear pre-replicative complex"/>
    <property type="evidence" value="ECO:0007669"/>
    <property type="project" value="TreeGrafter"/>
</dbReference>
<keyword evidence="7" id="KW-0539">Nucleus</keyword>
<dbReference type="Proteomes" id="UP000290900">
    <property type="component" value="Unassembled WGS sequence"/>
</dbReference>
<evidence type="ECO:0000256" key="4">
    <source>
        <dbReference type="ARBA" id="ARBA00022574"/>
    </source>
</evidence>
<keyword evidence="7" id="KW-0698">rRNA processing</keyword>
<keyword evidence="5" id="KW-0677">Repeat</keyword>
<reference evidence="9 10" key="1">
    <citation type="submission" date="2018-12" db="EMBL/GenBank/DDBJ databases">
        <authorList>
            <person name="Tiukova I."/>
            <person name="Dainat J."/>
        </authorList>
    </citation>
    <scope>NUCLEOTIDE SEQUENCE [LARGE SCALE GENOMIC DNA]</scope>
</reference>
<dbReference type="InterPro" id="IPR045227">
    <property type="entry name" value="WDR18/Ipi3/RID3"/>
</dbReference>
<proteinExistence type="inferred from homology"/>
<comment type="subunit">
    <text evidence="3 7">Component of the RIX1 complex, composed of IPI1, RIX1/IPI2 and IPI3 in a 1:2:2 stoichiometry. The complex interacts (via RIX1) with MDN1 (via its hexameric AAA ATPase ring) and the pre-60S ribosome particles.</text>
</comment>
<evidence type="ECO:0000256" key="6">
    <source>
        <dbReference type="ARBA" id="ARBA00026229"/>
    </source>
</evidence>
<keyword evidence="10" id="KW-1185">Reference proteome</keyword>
<protein>
    <recommendedName>
        <fullName evidence="6 7">Pre-rRNA-processing protein IPI3</fullName>
    </recommendedName>
</protein>
<dbReference type="InterPro" id="IPR015943">
    <property type="entry name" value="WD40/YVTN_repeat-like_dom_sf"/>
</dbReference>
<dbReference type="InterPro" id="IPR001680">
    <property type="entry name" value="WD40_rpt"/>
</dbReference>
<feature type="coiled-coil region" evidence="8">
    <location>
        <begin position="435"/>
        <end position="476"/>
    </location>
</feature>
<dbReference type="GO" id="GO:0006261">
    <property type="term" value="P:DNA-templated DNA replication"/>
    <property type="evidence" value="ECO:0007669"/>
    <property type="project" value="TreeGrafter"/>
</dbReference>
<dbReference type="Gene3D" id="2.130.10.10">
    <property type="entry name" value="YVTN repeat-like/Quinoprotein amine dehydrogenase"/>
    <property type="match status" value="2"/>
</dbReference>
<dbReference type="STRING" id="13370.A0A448YTX9"/>
<dbReference type="FunCoup" id="A0A448YTX9">
    <property type="interactions" value="474"/>
</dbReference>
<dbReference type="AlphaFoldDB" id="A0A448YTX9"/>
<evidence type="ECO:0000256" key="7">
    <source>
        <dbReference type="RuleBase" id="RU369067"/>
    </source>
</evidence>
<dbReference type="GO" id="GO:0120330">
    <property type="term" value="C:rixosome complex"/>
    <property type="evidence" value="ECO:0007669"/>
    <property type="project" value="UniProtKB-UniRule"/>
</dbReference>
<evidence type="ECO:0000256" key="5">
    <source>
        <dbReference type="ARBA" id="ARBA00022737"/>
    </source>
</evidence>
<dbReference type="GO" id="GO:0006364">
    <property type="term" value="P:rRNA processing"/>
    <property type="evidence" value="ECO:0007669"/>
    <property type="project" value="UniProtKB-UniRule"/>
</dbReference>
<evidence type="ECO:0000256" key="1">
    <source>
        <dbReference type="ARBA" id="ARBA00002355"/>
    </source>
</evidence>
<dbReference type="InParanoid" id="A0A448YTX9"/>
<dbReference type="EMBL" id="CAACVR010000076">
    <property type="protein sequence ID" value="VEU24345.1"/>
    <property type="molecule type" value="Genomic_DNA"/>
</dbReference>